<dbReference type="GO" id="GO:0005737">
    <property type="term" value="C:cytoplasm"/>
    <property type="evidence" value="ECO:0007669"/>
    <property type="project" value="UniProtKB-SubCell"/>
</dbReference>
<accession>A0A0X8X660</accession>
<dbReference type="UniPathway" id="UPA00068">
    <property type="reaction ID" value="UER00108"/>
</dbReference>
<feature type="active site" evidence="7 8">
    <location>
        <position position="149"/>
    </location>
</feature>
<dbReference type="KEGG" id="hhk:HH1059_22470"/>
<dbReference type="CDD" id="cd17895">
    <property type="entry name" value="AGPR_1_N"/>
    <property type="match status" value="1"/>
</dbReference>
<dbReference type="InterPro" id="IPR050085">
    <property type="entry name" value="AGPR"/>
</dbReference>
<dbReference type="Pfam" id="PF22698">
    <property type="entry name" value="Semialdhyde_dhC_1"/>
    <property type="match status" value="1"/>
</dbReference>
<dbReference type="SMART" id="SM00859">
    <property type="entry name" value="Semialdhyde_dh"/>
    <property type="match status" value="1"/>
</dbReference>
<protein>
    <recommendedName>
        <fullName evidence="7">N-acetyl-gamma-glutamyl-phosphate reductase</fullName>
        <shortName evidence="7">AGPR</shortName>
        <ecNumber evidence="7">1.2.1.38</ecNumber>
    </recommendedName>
    <alternativeName>
        <fullName evidence="7">N-acetyl-glutamate semialdehyde dehydrogenase</fullName>
        <shortName evidence="7">NAGSA dehydrogenase</shortName>
    </alternativeName>
</protein>
<evidence type="ECO:0000256" key="5">
    <source>
        <dbReference type="ARBA" id="ARBA00023002"/>
    </source>
</evidence>
<keyword evidence="2 7" id="KW-0055">Arginine biosynthesis</keyword>
<dbReference type="PROSITE" id="PS01224">
    <property type="entry name" value="ARGC"/>
    <property type="match status" value="1"/>
</dbReference>
<evidence type="ECO:0000313" key="10">
    <source>
        <dbReference type="EMBL" id="BAU56315.1"/>
    </source>
</evidence>
<dbReference type="EC" id="1.2.1.38" evidence="7"/>
<evidence type="ECO:0000256" key="1">
    <source>
        <dbReference type="ARBA" id="ARBA00004862"/>
    </source>
</evidence>
<dbReference type="GO" id="GO:0006526">
    <property type="term" value="P:L-arginine biosynthetic process"/>
    <property type="evidence" value="ECO:0007669"/>
    <property type="project" value="UniProtKB-UniRule"/>
</dbReference>
<evidence type="ECO:0000256" key="8">
    <source>
        <dbReference type="PROSITE-ProRule" id="PRU10010"/>
    </source>
</evidence>
<keyword evidence="7" id="KW-0963">Cytoplasm</keyword>
<dbReference type="Gene3D" id="3.30.360.10">
    <property type="entry name" value="Dihydrodipicolinate Reductase, domain 2"/>
    <property type="match status" value="1"/>
</dbReference>
<evidence type="ECO:0000256" key="7">
    <source>
        <dbReference type="HAMAP-Rule" id="MF_00150"/>
    </source>
</evidence>
<dbReference type="Proteomes" id="UP000218890">
    <property type="component" value="Chromosome"/>
</dbReference>
<dbReference type="InterPro" id="IPR058924">
    <property type="entry name" value="AGPR_dimerisation_dom"/>
</dbReference>
<evidence type="ECO:0000313" key="11">
    <source>
        <dbReference type="Proteomes" id="UP000218890"/>
    </source>
</evidence>
<sequence length="344" mass="37106">MVNVGIVGGTGYTGIELLRLIAAHPHLHIAEITSRGEAGRRVDEIFPGLRGVTDLVFQEPDPVRLSRCDVVLFATPNGIAMQSTRELLDAGCKVIDLGADFRLRDASRWQQWYGMEHACPDLLAEAVYGLAELNRAAIAEAKLVANPGCYPTAVALGLLPLLESQQFDLGHIVADCKSGVSGAGRALKLQTLFCEANESFKAYGASGHRHLPEIEQVLGDALGGCVDISFVPHLVPMTRGMQATLHVPVDGSLEQFHALYAQRYADEPFVDLMDSGEHPETRWVAGSNRSLVALHQSASRRDRLVILAVIDNLTKGASGQAIQNLNLMFGFKEETGLVSAECSA</sequence>
<comment type="subcellular location">
    <subcellularLocation>
        <location evidence="7">Cytoplasm</location>
    </subcellularLocation>
</comment>
<dbReference type="SUPFAM" id="SSF55347">
    <property type="entry name" value="Glyceraldehyde-3-phosphate dehydrogenase-like, C-terminal domain"/>
    <property type="match status" value="1"/>
</dbReference>
<comment type="catalytic activity">
    <reaction evidence="6 7">
        <text>N-acetyl-L-glutamate 5-semialdehyde + phosphate + NADP(+) = N-acetyl-L-glutamyl 5-phosphate + NADPH + H(+)</text>
        <dbReference type="Rhea" id="RHEA:21588"/>
        <dbReference type="ChEBI" id="CHEBI:15378"/>
        <dbReference type="ChEBI" id="CHEBI:29123"/>
        <dbReference type="ChEBI" id="CHEBI:43474"/>
        <dbReference type="ChEBI" id="CHEBI:57783"/>
        <dbReference type="ChEBI" id="CHEBI:57936"/>
        <dbReference type="ChEBI" id="CHEBI:58349"/>
        <dbReference type="EC" id="1.2.1.38"/>
    </reaction>
</comment>
<proteinExistence type="inferred from homology"/>
<evidence type="ECO:0000256" key="6">
    <source>
        <dbReference type="ARBA" id="ARBA00050557"/>
    </source>
</evidence>
<evidence type="ECO:0000256" key="2">
    <source>
        <dbReference type="ARBA" id="ARBA00022571"/>
    </source>
</evidence>
<dbReference type="InterPro" id="IPR023013">
    <property type="entry name" value="AGPR_AS"/>
</dbReference>
<keyword evidence="4 7" id="KW-0521">NADP</keyword>
<dbReference type="CDD" id="cd23934">
    <property type="entry name" value="AGPR_1_C"/>
    <property type="match status" value="1"/>
</dbReference>
<comment type="function">
    <text evidence="7">Catalyzes the NADPH-dependent reduction of N-acetyl-5-glutamyl phosphate to yield N-acetyl-L-glutamate 5-semialdehyde.</text>
</comment>
<dbReference type="GO" id="GO:0051287">
    <property type="term" value="F:NAD binding"/>
    <property type="evidence" value="ECO:0007669"/>
    <property type="project" value="InterPro"/>
</dbReference>
<keyword evidence="11" id="KW-1185">Reference proteome</keyword>
<dbReference type="GO" id="GO:0003942">
    <property type="term" value="F:N-acetyl-gamma-glutamyl-phosphate reductase activity"/>
    <property type="evidence" value="ECO:0007669"/>
    <property type="project" value="UniProtKB-UniRule"/>
</dbReference>
<gene>
    <name evidence="7 10" type="primary">argC</name>
    <name evidence="10" type="ORF">HH1059_22470</name>
</gene>
<dbReference type="PANTHER" id="PTHR32338:SF10">
    <property type="entry name" value="N-ACETYL-GAMMA-GLUTAMYL-PHOSPHATE REDUCTASE, CHLOROPLASTIC-RELATED"/>
    <property type="match status" value="1"/>
</dbReference>
<dbReference type="InterPro" id="IPR000706">
    <property type="entry name" value="AGPR_type-1"/>
</dbReference>
<evidence type="ECO:0000256" key="4">
    <source>
        <dbReference type="ARBA" id="ARBA00022857"/>
    </source>
</evidence>
<dbReference type="GO" id="GO:0070401">
    <property type="term" value="F:NADP+ binding"/>
    <property type="evidence" value="ECO:0007669"/>
    <property type="project" value="InterPro"/>
</dbReference>
<dbReference type="FunFam" id="3.30.360.10:FF:000014">
    <property type="entry name" value="N-acetyl-gamma-glutamyl-phosphate reductase"/>
    <property type="match status" value="1"/>
</dbReference>
<dbReference type="SUPFAM" id="SSF51735">
    <property type="entry name" value="NAD(P)-binding Rossmann-fold domains"/>
    <property type="match status" value="1"/>
</dbReference>
<dbReference type="Pfam" id="PF01118">
    <property type="entry name" value="Semialdhyde_dh"/>
    <property type="match status" value="1"/>
</dbReference>
<dbReference type="InterPro" id="IPR000534">
    <property type="entry name" value="Semialdehyde_DH_NAD-bd"/>
</dbReference>
<reference evidence="10" key="1">
    <citation type="submission" date="2016-02" db="EMBL/GenBank/DDBJ databases">
        <title>Halorhodospira halochloris DSM-1059 complete genome, version 2.</title>
        <authorList>
            <person name="Tsukatani Y."/>
        </authorList>
    </citation>
    <scope>NUCLEOTIDE SEQUENCE</scope>
    <source>
        <strain evidence="10">DSM 1059</strain>
    </source>
</reference>
<dbReference type="NCBIfam" id="TIGR01850">
    <property type="entry name" value="argC"/>
    <property type="match status" value="1"/>
</dbReference>
<dbReference type="PANTHER" id="PTHR32338">
    <property type="entry name" value="N-ACETYL-GAMMA-GLUTAMYL-PHOSPHATE REDUCTASE, CHLOROPLASTIC-RELATED-RELATED"/>
    <property type="match status" value="1"/>
</dbReference>
<dbReference type="EMBL" id="AP017372">
    <property type="protein sequence ID" value="BAU56315.1"/>
    <property type="molecule type" value="Genomic_DNA"/>
</dbReference>
<dbReference type="HAMAP" id="MF_00150">
    <property type="entry name" value="ArgC_type1"/>
    <property type="match status" value="1"/>
</dbReference>
<feature type="domain" description="Semialdehyde dehydrogenase NAD-binding" evidence="9">
    <location>
        <begin position="3"/>
        <end position="141"/>
    </location>
</feature>
<keyword evidence="5 7" id="KW-0560">Oxidoreductase</keyword>
<evidence type="ECO:0000256" key="3">
    <source>
        <dbReference type="ARBA" id="ARBA00022605"/>
    </source>
</evidence>
<comment type="pathway">
    <text evidence="1 7">Amino-acid biosynthesis; L-arginine biosynthesis; N(2)-acetyl-L-ornithine from L-glutamate: step 3/4.</text>
</comment>
<name>A0A0X8X660_HALHR</name>
<comment type="similarity">
    <text evidence="7">Belongs to the NAGSA dehydrogenase family. Type 1 subfamily.</text>
</comment>
<dbReference type="AlphaFoldDB" id="A0A0X8X660"/>
<dbReference type="OrthoDB" id="9801289at2"/>
<keyword evidence="3 7" id="KW-0028">Amino-acid biosynthesis</keyword>
<dbReference type="Gene3D" id="3.40.50.720">
    <property type="entry name" value="NAD(P)-binding Rossmann-like Domain"/>
    <property type="match status" value="1"/>
</dbReference>
<organism evidence="10 11">
    <name type="scientific">Halorhodospira halochloris</name>
    <name type="common">Ectothiorhodospira halochloris</name>
    <dbReference type="NCBI Taxonomy" id="1052"/>
    <lineage>
        <taxon>Bacteria</taxon>
        <taxon>Pseudomonadati</taxon>
        <taxon>Pseudomonadota</taxon>
        <taxon>Gammaproteobacteria</taxon>
        <taxon>Chromatiales</taxon>
        <taxon>Ectothiorhodospiraceae</taxon>
        <taxon>Halorhodospira</taxon>
    </lineage>
</organism>
<dbReference type="RefSeq" id="WP_096406020.1">
    <property type="nucleotide sequence ID" value="NZ_AP017372.2"/>
</dbReference>
<evidence type="ECO:0000259" key="9">
    <source>
        <dbReference type="SMART" id="SM00859"/>
    </source>
</evidence>
<dbReference type="InterPro" id="IPR036291">
    <property type="entry name" value="NAD(P)-bd_dom_sf"/>
</dbReference>